<sequence length="186" mass="22513">MAMCKFDVEQVRREILLGGKGRRSHSEQGPPPGTTSHLWGNSSGRRSPWCKKRTSAPQMGPAPQRPYLVLRSRRSWPVAPYATRRFHRREEEGSRREWGRIKGRKREERGEKGEEEEDKVREKEEERKRKKGRRMRREGKKKRKEEKRKRMGEKGKRKEDNRKEEREREGSGEQEDRKKKRRIRRR</sequence>
<name>A0A482WYS6_LAOST</name>
<evidence type="ECO:0000313" key="2">
    <source>
        <dbReference type="EMBL" id="RZF38331.1"/>
    </source>
</evidence>
<keyword evidence="3" id="KW-1185">Reference proteome</keyword>
<feature type="compositionally biased region" description="Polar residues" evidence="1">
    <location>
        <begin position="34"/>
        <end position="45"/>
    </location>
</feature>
<dbReference type="OrthoDB" id="7641441at2759"/>
<dbReference type="EMBL" id="QKKF02022626">
    <property type="protein sequence ID" value="RZF38331.1"/>
    <property type="molecule type" value="Genomic_DNA"/>
</dbReference>
<dbReference type="Proteomes" id="UP000291343">
    <property type="component" value="Unassembled WGS sequence"/>
</dbReference>
<reference evidence="2 3" key="1">
    <citation type="journal article" date="2017" name="Gigascience">
        <title>Genome sequence of the small brown planthopper, Laodelphax striatellus.</title>
        <authorList>
            <person name="Zhu J."/>
            <person name="Jiang F."/>
            <person name="Wang X."/>
            <person name="Yang P."/>
            <person name="Bao Y."/>
            <person name="Zhao W."/>
            <person name="Wang W."/>
            <person name="Lu H."/>
            <person name="Wang Q."/>
            <person name="Cui N."/>
            <person name="Li J."/>
            <person name="Chen X."/>
            <person name="Luo L."/>
            <person name="Yu J."/>
            <person name="Kang L."/>
            <person name="Cui F."/>
        </authorList>
    </citation>
    <scope>NUCLEOTIDE SEQUENCE [LARGE SCALE GENOMIC DNA]</scope>
    <source>
        <strain evidence="2">Lst14</strain>
    </source>
</reference>
<evidence type="ECO:0000313" key="3">
    <source>
        <dbReference type="Proteomes" id="UP000291343"/>
    </source>
</evidence>
<gene>
    <name evidence="2" type="ORF">LSTR_LSTR012118</name>
</gene>
<protein>
    <submittedName>
        <fullName evidence="2">Uncharacterized protein</fullName>
    </submittedName>
</protein>
<dbReference type="InParanoid" id="A0A482WYS6"/>
<proteinExistence type="predicted"/>
<feature type="compositionally biased region" description="Basic and acidic residues" evidence="1">
    <location>
        <begin position="88"/>
        <end position="127"/>
    </location>
</feature>
<accession>A0A482WYS6</accession>
<evidence type="ECO:0000256" key="1">
    <source>
        <dbReference type="SAM" id="MobiDB-lite"/>
    </source>
</evidence>
<dbReference type="AlphaFoldDB" id="A0A482WYS6"/>
<feature type="compositionally biased region" description="Basic and acidic residues" evidence="1">
    <location>
        <begin position="152"/>
        <end position="177"/>
    </location>
</feature>
<comment type="caution">
    <text evidence="2">The sequence shown here is derived from an EMBL/GenBank/DDBJ whole genome shotgun (WGS) entry which is preliminary data.</text>
</comment>
<feature type="compositionally biased region" description="Basic residues" evidence="1">
    <location>
        <begin position="128"/>
        <end position="151"/>
    </location>
</feature>
<organism evidence="2 3">
    <name type="scientific">Laodelphax striatellus</name>
    <name type="common">Small brown planthopper</name>
    <name type="synonym">Delphax striatella</name>
    <dbReference type="NCBI Taxonomy" id="195883"/>
    <lineage>
        <taxon>Eukaryota</taxon>
        <taxon>Metazoa</taxon>
        <taxon>Ecdysozoa</taxon>
        <taxon>Arthropoda</taxon>
        <taxon>Hexapoda</taxon>
        <taxon>Insecta</taxon>
        <taxon>Pterygota</taxon>
        <taxon>Neoptera</taxon>
        <taxon>Paraneoptera</taxon>
        <taxon>Hemiptera</taxon>
        <taxon>Auchenorrhyncha</taxon>
        <taxon>Fulgoroidea</taxon>
        <taxon>Delphacidae</taxon>
        <taxon>Criomorphinae</taxon>
        <taxon>Laodelphax</taxon>
    </lineage>
</organism>
<feature type="region of interest" description="Disordered" evidence="1">
    <location>
        <begin position="16"/>
        <end position="186"/>
    </location>
</feature>